<dbReference type="SUPFAM" id="SSF52980">
    <property type="entry name" value="Restriction endonuclease-like"/>
    <property type="match status" value="1"/>
</dbReference>
<dbReference type="Proteomes" id="UP001430755">
    <property type="component" value="Unassembled WGS sequence"/>
</dbReference>
<dbReference type="EMBL" id="JAJMLW010000001">
    <property type="protein sequence ID" value="MCI2241491.1"/>
    <property type="molecule type" value="Genomic_DNA"/>
</dbReference>
<dbReference type="InterPro" id="IPR011335">
    <property type="entry name" value="Restrct_endonuc-II-like"/>
</dbReference>
<comment type="caution">
    <text evidence="1">The sequence shown here is derived from an EMBL/GenBank/DDBJ whole genome shotgun (WGS) entry which is preliminary data.</text>
</comment>
<proteinExistence type="predicted"/>
<dbReference type="RefSeq" id="WP_242163706.1">
    <property type="nucleotide sequence ID" value="NZ_JAJMLW010000001.1"/>
</dbReference>
<sequence length="162" mass="18033">MALIEDVNNKLGQHAAKNDYWASAGVRVIRCKLPYGDYCVPPAVVVDTKRDVAELAMDVSSDHRRFRDAAIRARDHGSTMVILVENEEGYRCLDDLAAWENPRAGVNRRKGMRPPIGGARLAKACKSMRSRYGLQFAFCSPQEAGRAVIEILRGEGAWLDRS</sequence>
<dbReference type="Gene3D" id="3.40.50.10130">
    <property type="match status" value="1"/>
</dbReference>
<gene>
    <name evidence="1" type="ORF">LPT13_03880</name>
</gene>
<accession>A0ABS9WF43</accession>
<reference evidence="1" key="1">
    <citation type="submission" date="2021-11" db="EMBL/GenBank/DDBJ databases">
        <title>A Novel Adlercreutzia Species, isolated from a Allomyrina dichotoma larva feces.</title>
        <authorList>
            <person name="Suh M.K."/>
        </authorList>
    </citation>
    <scope>NUCLEOTIDE SEQUENCE</scope>
    <source>
        <strain evidence="1">JBNU-10</strain>
    </source>
</reference>
<evidence type="ECO:0008006" key="3">
    <source>
        <dbReference type="Google" id="ProtNLM"/>
    </source>
</evidence>
<protein>
    <recommendedName>
        <fullName evidence="3">ERCC4 domain-containing protein</fullName>
    </recommendedName>
</protein>
<evidence type="ECO:0000313" key="2">
    <source>
        <dbReference type="Proteomes" id="UP001430755"/>
    </source>
</evidence>
<organism evidence="1 2">
    <name type="scientific">Adlercreutzia faecimuris</name>
    <dbReference type="NCBI Taxonomy" id="2897341"/>
    <lineage>
        <taxon>Bacteria</taxon>
        <taxon>Bacillati</taxon>
        <taxon>Actinomycetota</taxon>
        <taxon>Coriobacteriia</taxon>
        <taxon>Eggerthellales</taxon>
        <taxon>Eggerthellaceae</taxon>
        <taxon>Adlercreutzia</taxon>
    </lineage>
</organism>
<evidence type="ECO:0000313" key="1">
    <source>
        <dbReference type="EMBL" id="MCI2241491.1"/>
    </source>
</evidence>
<name>A0ABS9WF43_9ACTN</name>
<keyword evidence="2" id="KW-1185">Reference proteome</keyword>